<feature type="compositionally biased region" description="Polar residues" evidence="1">
    <location>
        <begin position="816"/>
        <end position="838"/>
    </location>
</feature>
<feature type="region of interest" description="Disordered" evidence="1">
    <location>
        <begin position="734"/>
        <end position="943"/>
    </location>
</feature>
<proteinExistence type="predicted"/>
<organism evidence="2 3">
    <name type="scientific">Drosophila rhopaloa</name>
    <name type="common">Fruit fly</name>
    <dbReference type="NCBI Taxonomy" id="1041015"/>
    <lineage>
        <taxon>Eukaryota</taxon>
        <taxon>Metazoa</taxon>
        <taxon>Ecdysozoa</taxon>
        <taxon>Arthropoda</taxon>
        <taxon>Hexapoda</taxon>
        <taxon>Insecta</taxon>
        <taxon>Pterygota</taxon>
        <taxon>Neoptera</taxon>
        <taxon>Endopterygota</taxon>
        <taxon>Diptera</taxon>
        <taxon>Brachycera</taxon>
        <taxon>Muscomorpha</taxon>
        <taxon>Ephydroidea</taxon>
        <taxon>Drosophilidae</taxon>
        <taxon>Drosophila</taxon>
        <taxon>Sophophora</taxon>
    </lineage>
</organism>
<reference evidence="2" key="2">
    <citation type="submission" date="2025-05" db="UniProtKB">
        <authorList>
            <consortium name="EnsemblMetazoa"/>
        </authorList>
    </citation>
    <scope>IDENTIFICATION</scope>
</reference>
<accession>A0ABM5GWJ2</accession>
<feature type="compositionally biased region" description="Polar residues" evidence="1">
    <location>
        <begin position="443"/>
        <end position="457"/>
    </location>
</feature>
<feature type="region of interest" description="Disordered" evidence="1">
    <location>
        <begin position="290"/>
        <end position="474"/>
    </location>
</feature>
<name>A0ABM5GWJ2_DRORH</name>
<dbReference type="Proteomes" id="UP001652680">
    <property type="component" value="Unassembled WGS sequence"/>
</dbReference>
<evidence type="ECO:0000256" key="1">
    <source>
        <dbReference type="SAM" id="MobiDB-lite"/>
    </source>
</evidence>
<dbReference type="RefSeq" id="XP_016970732.2">
    <property type="nucleotide sequence ID" value="XM_017115243.2"/>
</dbReference>
<reference evidence="3" key="1">
    <citation type="journal article" date="2021" name="Elife">
        <title>Highly contiguous assemblies of 101 drosophilid genomes.</title>
        <authorList>
            <person name="Kim B.Y."/>
            <person name="Wang J.R."/>
            <person name="Miller D.E."/>
            <person name="Barmina O."/>
            <person name="Delaney E."/>
            <person name="Thompson A."/>
            <person name="Comeault A.A."/>
            <person name="Peede D."/>
            <person name="D'Agostino E.R."/>
            <person name="Pelaez J."/>
            <person name="Aguilar J.M."/>
            <person name="Haji D."/>
            <person name="Matsunaga T."/>
            <person name="Armstrong E.E."/>
            <person name="Zych M."/>
            <person name="Ogawa Y."/>
            <person name="Stamenkovic-Radak M."/>
            <person name="Jelic M."/>
            <person name="Veselinovic M.S."/>
            <person name="Tanaskovic M."/>
            <person name="Eric P."/>
            <person name="Gao J.J."/>
            <person name="Katoh T.K."/>
            <person name="Toda M.J."/>
            <person name="Watabe H."/>
            <person name="Watada M."/>
            <person name="Davis J.S."/>
            <person name="Moyle L.C."/>
            <person name="Manoli G."/>
            <person name="Bertolini E."/>
            <person name="Kostal V."/>
            <person name="Hawley R.S."/>
            <person name="Takahashi A."/>
            <person name="Jones C.D."/>
            <person name="Price D.K."/>
            <person name="Whiteman N."/>
            <person name="Kopp A."/>
            <person name="Matute D.R."/>
            <person name="Petrov D.A."/>
        </authorList>
    </citation>
    <scope>NUCLEOTIDE SEQUENCE [LARGE SCALE GENOMIC DNA]</scope>
</reference>
<feature type="compositionally biased region" description="Basic and acidic residues" evidence="1">
    <location>
        <begin position="734"/>
        <end position="773"/>
    </location>
</feature>
<feature type="compositionally biased region" description="Basic and acidic residues" evidence="1">
    <location>
        <begin position="896"/>
        <end position="906"/>
    </location>
</feature>
<feature type="compositionally biased region" description="Polar residues" evidence="1">
    <location>
        <begin position="360"/>
        <end position="374"/>
    </location>
</feature>
<feature type="compositionally biased region" description="Basic and acidic residues" evidence="1">
    <location>
        <begin position="391"/>
        <end position="403"/>
    </location>
</feature>
<feature type="compositionally biased region" description="Basic and acidic residues" evidence="1">
    <location>
        <begin position="914"/>
        <end position="943"/>
    </location>
</feature>
<dbReference type="EnsemblMetazoa" id="XM_017115243.2">
    <property type="protein sequence ID" value="XP_016970732.2"/>
    <property type="gene ID" value="LOC108038456"/>
</dbReference>
<feature type="region of interest" description="Disordered" evidence="1">
    <location>
        <begin position="101"/>
        <end position="186"/>
    </location>
</feature>
<feature type="compositionally biased region" description="Low complexity" evidence="1">
    <location>
        <begin position="417"/>
        <end position="427"/>
    </location>
</feature>
<evidence type="ECO:0008006" key="4">
    <source>
        <dbReference type="Google" id="ProtNLM"/>
    </source>
</evidence>
<evidence type="ECO:0000313" key="2">
    <source>
        <dbReference type="EnsemblMetazoa" id="XP_016970732.2"/>
    </source>
</evidence>
<evidence type="ECO:0000313" key="3">
    <source>
        <dbReference type="Proteomes" id="UP001652680"/>
    </source>
</evidence>
<keyword evidence="3" id="KW-1185">Reference proteome</keyword>
<feature type="compositionally biased region" description="Basic residues" evidence="1">
    <location>
        <begin position="839"/>
        <end position="849"/>
    </location>
</feature>
<feature type="compositionally biased region" description="Basic and acidic residues" evidence="1">
    <location>
        <begin position="148"/>
        <end position="163"/>
    </location>
</feature>
<protein>
    <recommendedName>
        <fullName evidence="4">Protein piccolo</fullName>
    </recommendedName>
</protein>
<sequence>MQKPIDIVFKLSKLLCIIQSVGSSPSHAQNLTFRHHQYFRKQKFVEFPVKYQSTPSFSNQMAGIVLGGMAACRRTTHYLGLLRICFRPLGLNPALEPLHQRRCRHTSESENSGGKKPTPVPQSLDQSKGPAESGLEITAAPPNPSEVPGERRPESPYEVRPELPIEVQPNRSNPSPKEVKPPNPHTIICNSDKNETCGGKGVEPGDPVNITETKDFMPKLDSQASTAVEFMNNSSPPIQSINLSSTESKDNPKIDNLFTIESELKALEASISDFIDQPNHQTMSPITAEIKSMDSTSNGSETESGSTKSIDMPFQTSFVIPSGLKHQKLTPAEQKDKTISQITTSTKSQPSTEDECKKIGTTQHGLSAKSQTSTKIEDSSKLQVKNVYSKKGLDSKQREDSKPFHSSVSSLPEPQSKKASSQALAQSITSADKIEQSPELKTSESQTPKEGQNSSFNVPGECKGPGIEGSSETLIHSSAEFSRILDKAHEKRFETVKENAVDMEVIQKWVENFKLAEKKADSALVNKSSEGNSALCEGNKDKPAYIKESLVKENIKCVPKDTTSSDTVLSPSGQDFTTTKTTKTSTQTTLPLKIVAKHEAPTEFKKTFKPIPSSQLKSNKDTDFKASGETTKPIEFILSQPPATSNAESNPIKSSAMFVTEPNKIVSIAHEKTKNQSTDEIVAMFKDDSDGDQTSIEEGRVRELFETLDRFTDPSPSWTLPEFSTATRIERAHLDETDSENKTDNHFKKLGDLDSAIREEKETKMPNTEDKPNDNIFAKLSNMDSTIREESRDGSEKSEKEGEMNADQASFDLAQKISSFVKSAGESGTSTDATQNARRLNKIKSKAKSKNNTTSELTPGDLYDPISDEVSAVPPLEKGKTEIEENEDSNPGLEAPEVKHKKEEAQVKAPTATDETRTNVDKKAAVDENLSRKDKPQLKEGELSLKLLDKVTGEMPATTEMPGTTKAPAEKSLLQHIFDKILGRGKGNEGKRQMSSYTGRRHLSTSSMAAISLRSSPGESHSRSWDRTLVRRGSTNNLNAVFQGETPVIVGPQQSLIETPTFELFAKNKNDDTEIKGGSPECSSPKKTPRDLLREKQQTRKIKILGGSEECAKKMKRLEELTRKKDDDDCERGHFSNSLSKFFHQLWRTHFICQIWGNQGVLLSETFLNVISR</sequence>
<feature type="compositionally biased region" description="Low complexity" evidence="1">
    <location>
        <begin position="295"/>
        <end position="309"/>
    </location>
</feature>
<dbReference type="GeneID" id="108038456"/>
<feature type="compositionally biased region" description="Basic and acidic residues" evidence="1">
    <location>
        <begin position="432"/>
        <end position="442"/>
    </location>
</feature>
<feature type="compositionally biased region" description="Low complexity" evidence="1">
    <location>
        <begin position="339"/>
        <end position="351"/>
    </location>
</feature>
<feature type="compositionally biased region" description="Polar residues" evidence="1">
    <location>
        <begin position="404"/>
        <end position="413"/>
    </location>
</feature>
<feature type="compositionally biased region" description="Basic and acidic residues" evidence="1">
    <location>
        <begin position="786"/>
        <end position="803"/>
    </location>
</feature>